<evidence type="ECO:0000313" key="6">
    <source>
        <dbReference type="EMBL" id="CRL01323.1"/>
    </source>
</evidence>
<dbReference type="Proteomes" id="UP000183832">
    <property type="component" value="Unassembled WGS sequence"/>
</dbReference>
<evidence type="ECO:0000313" key="7">
    <source>
        <dbReference type="Proteomes" id="UP000183832"/>
    </source>
</evidence>
<dbReference type="InterPro" id="IPR011042">
    <property type="entry name" value="6-blade_b-propeller_TolB-like"/>
</dbReference>
<proteinExistence type="inferred from homology"/>
<comment type="similarity">
    <text evidence="2">Belongs to the major royal jelly protein family.</text>
</comment>
<dbReference type="PANTHER" id="PTHR10009">
    <property type="entry name" value="PROTEIN YELLOW-RELATED"/>
    <property type="match status" value="1"/>
</dbReference>
<evidence type="ECO:0000256" key="2">
    <source>
        <dbReference type="ARBA" id="ARBA00009127"/>
    </source>
</evidence>
<gene>
    <name evidence="6" type="primary">similar to Protein yellow</name>
    <name evidence="6" type="ORF">CLUMA_CG014255</name>
</gene>
<sequence length="815" mass="93730">MFFHFSSILIVSLLTLHHVEASLKEFIKFERIEYEELPATGNFQFDPYNNVPQGFAPYTSKRSPKVFVAVPRRSQGVPSTLNYVKLEEGRDLYVNPKLHSYPNYEMNELDPSNKPSSHRIVSVYRPRVDECERLWFVDIGVSNTSGIANIIQQPSIWVIDLKNDSVINRYEIPPSDAINGLGLANLAVDVISCDGNSFAYLPNLITSQIIVYNLEKNQSYTVQHNYFHMHPFEGDYNVDGLRFTWDDGIFSIALAERDKNSSYRLAYFHPMSSFSEFAVSTEVLQNETLATRSYHGDDFKLVGNRGKNSQSTMHEFHEKSGTLFFAEINQNAVTCWNSKRSLKPSRLGTVAKDNLTLIYPSDLKVVEDDLWVLSNRMIRHIYSKLDTDGGFNFRIFRTSVKDAIADTKCKQTSKLRETFMEIKPQISLWNLFPHTTSKWNSIRYKNIPISWDTNVYDAYVNVPFGMTRYRDKLFVTIPRRNPGIPSSLNVVELVGNPPYINPMLISYPNFQTNALDPLNRADSSKIVSVYRPRVDRCDRLWFVDTGVLEYTNNQINVQRPSIWTVDLKTNNLIGRFEIPSSVVPDGKGLASITLDDDDCANTFAYVTDWFNRALIVYSAQQNRAWRFNNNYFHFNPFEGDFSIDGIQFQWSDGLFSVALSTTKPNGYRTAFFHPLSSTAEFTVTTEILRNETLASRRVHGNDFKHLGTRGYGTQSGTHFYDLNSNVIFFAEMQKNAISCWNVKKPLKPANIHLVAQNNSTMIYPSDVFIDNESTLWVLSNRLPRFIYDRYNSNEFNFNIFRGNVNEILRRTSCLL</sequence>
<accession>A0A1J1IM74</accession>
<dbReference type="GO" id="GO:0005576">
    <property type="term" value="C:extracellular region"/>
    <property type="evidence" value="ECO:0007669"/>
    <property type="project" value="UniProtKB-SubCell"/>
</dbReference>
<keyword evidence="4 5" id="KW-0732">Signal</keyword>
<evidence type="ECO:0000256" key="5">
    <source>
        <dbReference type="SAM" id="SignalP"/>
    </source>
</evidence>
<dbReference type="SUPFAM" id="SSF101898">
    <property type="entry name" value="NHL repeat"/>
    <property type="match status" value="1"/>
</dbReference>
<feature type="chain" id="PRO_5012339692" evidence="5">
    <location>
        <begin position="22"/>
        <end position="815"/>
    </location>
</feature>
<dbReference type="OrthoDB" id="7776143at2759"/>
<protein>
    <submittedName>
        <fullName evidence="6">CLUMA_CG014255, isoform A</fullName>
    </submittedName>
</protein>
<evidence type="ECO:0000256" key="3">
    <source>
        <dbReference type="ARBA" id="ARBA00022525"/>
    </source>
</evidence>
<evidence type="ECO:0000256" key="4">
    <source>
        <dbReference type="ARBA" id="ARBA00022729"/>
    </source>
</evidence>
<name>A0A1J1IM74_9DIPT</name>
<dbReference type="InterPro" id="IPR017996">
    <property type="entry name" value="MRJP/yellow-related"/>
</dbReference>
<feature type="signal peptide" evidence="5">
    <location>
        <begin position="1"/>
        <end position="21"/>
    </location>
</feature>
<dbReference type="Pfam" id="PF03022">
    <property type="entry name" value="MRJP"/>
    <property type="match status" value="2"/>
</dbReference>
<reference evidence="6 7" key="1">
    <citation type="submission" date="2015-04" db="EMBL/GenBank/DDBJ databases">
        <authorList>
            <person name="Syromyatnikov M.Y."/>
            <person name="Popov V.N."/>
        </authorList>
    </citation>
    <scope>NUCLEOTIDE SEQUENCE [LARGE SCALE GENOMIC DNA]</scope>
</reference>
<dbReference type="STRING" id="568069.A0A1J1IM74"/>
<keyword evidence="7" id="KW-1185">Reference proteome</keyword>
<dbReference type="EMBL" id="CVRI01000055">
    <property type="protein sequence ID" value="CRL01323.1"/>
    <property type="molecule type" value="Genomic_DNA"/>
</dbReference>
<dbReference type="PANTHER" id="PTHR10009:SF10">
    <property type="entry name" value="L-DOPACHROME TAUTOMERASE YELLOW-F-RELATED"/>
    <property type="match status" value="1"/>
</dbReference>
<keyword evidence="3" id="KW-0964">Secreted</keyword>
<comment type="subcellular location">
    <subcellularLocation>
        <location evidence="1">Secreted</location>
    </subcellularLocation>
</comment>
<dbReference type="Gene3D" id="2.120.10.30">
    <property type="entry name" value="TolB, C-terminal domain"/>
    <property type="match status" value="2"/>
</dbReference>
<dbReference type="AlphaFoldDB" id="A0A1J1IM74"/>
<organism evidence="6 7">
    <name type="scientific">Clunio marinus</name>
    <dbReference type="NCBI Taxonomy" id="568069"/>
    <lineage>
        <taxon>Eukaryota</taxon>
        <taxon>Metazoa</taxon>
        <taxon>Ecdysozoa</taxon>
        <taxon>Arthropoda</taxon>
        <taxon>Hexapoda</taxon>
        <taxon>Insecta</taxon>
        <taxon>Pterygota</taxon>
        <taxon>Neoptera</taxon>
        <taxon>Endopterygota</taxon>
        <taxon>Diptera</taxon>
        <taxon>Nematocera</taxon>
        <taxon>Chironomoidea</taxon>
        <taxon>Chironomidae</taxon>
        <taxon>Clunio</taxon>
    </lineage>
</organism>
<evidence type="ECO:0000256" key="1">
    <source>
        <dbReference type="ARBA" id="ARBA00004613"/>
    </source>
</evidence>